<dbReference type="PANTHER" id="PTHR21600:SF84">
    <property type="entry name" value="PSEUDOURIDINE SYNTHASE RSUA_RLUA-LIKE DOMAIN-CONTAINING PROTEIN"/>
    <property type="match status" value="1"/>
</dbReference>
<protein>
    <submittedName>
        <fullName evidence="2">Pseudouridine synthase</fullName>
    </submittedName>
</protein>
<gene>
    <name evidence="2" type="ORF">COB67_10670</name>
</gene>
<dbReference type="InterPro" id="IPR020103">
    <property type="entry name" value="PsdUridine_synth_cat_dom_sf"/>
</dbReference>
<dbReference type="InterPro" id="IPR006224">
    <property type="entry name" value="PsdUridine_synth_RluA-like_CS"/>
</dbReference>
<dbReference type="GO" id="GO:0009982">
    <property type="term" value="F:pseudouridine synthase activity"/>
    <property type="evidence" value="ECO:0007669"/>
    <property type="project" value="InterPro"/>
</dbReference>
<dbReference type="EMBL" id="NVSR01000114">
    <property type="protein sequence ID" value="PCI25296.1"/>
    <property type="molecule type" value="Genomic_DNA"/>
</dbReference>
<dbReference type="Gene3D" id="3.30.2350.10">
    <property type="entry name" value="Pseudouridine synthase"/>
    <property type="match status" value="1"/>
</dbReference>
<dbReference type="InterPro" id="IPR006145">
    <property type="entry name" value="PsdUridine_synth_RsuA/RluA"/>
</dbReference>
<evidence type="ECO:0000313" key="3">
    <source>
        <dbReference type="Proteomes" id="UP000218113"/>
    </source>
</evidence>
<dbReference type="GO" id="GO:0000455">
    <property type="term" value="P:enzyme-directed rRNA pseudouridine synthesis"/>
    <property type="evidence" value="ECO:0007669"/>
    <property type="project" value="TreeGrafter"/>
</dbReference>
<evidence type="ECO:0000259" key="1">
    <source>
        <dbReference type="Pfam" id="PF00849"/>
    </source>
</evidence>
<dbReference type="Pfam" id="PF00849">
    <property type="entry name" value="PseudoU_synth_2"/>
    <property type="match status" value="1"/>
</dbReference>
<dbReference type="InterPro" id="IPR050188">
    <property type="entry name" value="RluA_PseudoU_synthase"/>
</dbReference>
<dbReference type="PROSITE" id="PS01129">
    <property type="entry name" value="PSI_RLU"/>
    <property type="match status" value="1"/>
</dbReference>
<evidence type="ECO:0000313" key="2">
    <source>
        <dbReference type="EMBL" id="PCI25296.1"/>
    </source>
</evidence>
<feature type="domain" description="Pseudouridine synthase RsuA/RluA-like" evidence="1">
    <location>
        <begin position="93"/>
        <end position="239"/>
    </location>
</feature>
<dbReference type="GO" id="GO:0140098">
    <property type="term" value="F:catalytic activity, acting on RNA"/>
    <property type="evidence" value="ECO:0007669"/>
    <property type="project" value="UniProtKB-ARBA"/>
</dbReference>
<dbReference type="AlphaFoldDB" id="A0A2A4SV64"/>
<dbReference type="PANTHER" id="PTHR21600">
    <property type="entry name" value="MITOCHONDRIAL RNA PSEUDOURIDINE SYNTHASE"/>
    <property type="match status" value="1"/>
</dbReference>
<dbReference type="Proteomes" id="UP000218113">
    <property type="component" value="Unassembled WGS sequence"/>
</dbReference>
<dbReference type="GO" id="GO:0003723">
    <property type="term" value="F:RNA binding"/>
    <property type="evidence" value="ECO:0007669"/>
    <property type="project" value="InterPro"/>
</dbReference>
<proteinExistence type="predicted"/>
<sequence length="298" mass="34814">MQQSTSPFPSMVYLPDMAAPYPSILDFLEQRFPQVSRATWESRIVQGKVNYLDGDRVTLASPYLPQQKLCYYREVAREQPIPFEEEILFQNEHLLVVCKPHFVPVTPSGPYVNECLLYRLRRKTGIQDLVAIHRLDRETAGIILFSCNKETRALYCQLFRENKVKKVYEALGRLPAEEERKEWLIENRIVRGEPWFLSKIVEGQHNSFTKIFLLEKQGTEARFRLEPKTGKKHQLRLHLTCIGSGITNDRVYPLLQPQKETEDFLAPLQLLAKEIYFEDPVTRQPMKFVSSRQLITNS</sequence>
<name>A0A2A4SV64_9DELT</name>
<comment type="caution">
    <text evidence="2">The sequence shown here is derived from an EMBL/GenBank/DDBJ whole genome shotgun (WGS) entry which is preliminary data.</text>
</comment>
<reference evidence="3" key="1">
    <citation type="submission" date="2017-08" db="EMBL/GenBank/DDBJ databases">
        <title>A dynamic microbial community with high functional redundancy inhabits the cold, oxic subseafloor aquifer.</title>
        <authorList>
            <person name="Tully B.J."/>
            <person name="Wheat C.G."/>
            <person name="Glazer B.T."/>
            <person name="Huber J.A."/>
        </authorList>
    </citation>
    <scope>NUCLEOTIDE SEQUENCE [LARGE SCALE GENOMIC DNA]</scope>
</reference>
<organism evidence="2 3">
    <name type="scientific">SAR324 cluster bacterium</name>
    <dbReference type="NCBI Taxonomy" id="2024889"/>
    <lineage>
        <taxon>Bacteria</taxon>
        <taxon>Deltaproteobacteria</taxon>
        <taxon>SAR324 cluster</taxon>
    </lineage>
</organism>
<accession>A0A2A4SV64</accession>
<dbReference type="SUPFAM" id="SSF55120">
    <property type="entry name" value="Pseudouridine synthase"/>
    <property type="match status" value="1"/>
</dbReference>